<dbReference type="GO" id="GO:0009245">
    <property type="term" value="P:lipid A biosynthetic process"/>
    <property type="evidence" value="ECO:0007669"/>
    <property type="project" value="TreeGrafter"/>
</dbReference>
<dbReference type="InterPro" id="IPR029052">
    <property type="entry name" value="Metallo-depent_PP-like"/>
</dbReference>
<sequence>MPDRSPARPRTALRRAAGTAGTVAAIGTATLAYASLYEVRAFTLRRVRIPVLPAGAQPVRVLHISDLHLTPYQQAKQRWVSRLAGLEPDLVINTGDNLAHPEAVPYVAACLGRLLDVPGVFVWGSNDYHAPRPKNPLRYLTDRGHQPQPREPDLPWEDLRQVYLDSGWVDLTEARTRLTIAGTEIEFRGTNDAHLNLDRYSQVAGPAAPDTGVAIGVTHAPYRRVLDAMTADGLGLIVAGHTHGGQVCLPGYGALVSNCDLDPRQAKGLSTYRYDGKRSFLHVSAGLGTSPYAPVRFACRPEATLMTLVAR</sequence>
<accession>A0A917SIH5</accession>
<evidence type="ECO:0000313" key="2">
    <source>
        <dbReference type="EMBL" id="GGL80972.1"/>
    </source>
</evidence>
<dbReference type="GO" id="GO:0008758">
    <property type="term" value="F:UDP-2,3-diacylglucosamine hydrolase activity"/>
    <property type="evidence" value="ECO:0007669"/>
    <property type="project" value="TreeGrafter"/>
</dbReference>
<dbReference type="PANTHER" id="PTHR31302">
    <property type="entry name" value="TRANSMEMBRANE PROTEIN WITH METALLOPHOSPHOESTERASE DOMAIN-RELATED"/>
    <property type="match status" value="1"/>
</dbReference>
<reference evidence="2" key="1">
    <citation type="journal article" date="2014" name="Int. J. Syst. Evol. Microbiol.">
        <title>Complete genome sequence of Corynebacterium casei LMG S-19264T (=DSM 44701T), isolated from a smear-ripened cheese.</title>
        <authorList>
            <consortium name="US DOE Joint Genome Institute (JGI-PGF)"/>
            <person name="Walter F."/>
            <person name="Albersmeier A."/>
            <person name="Kalinowski J."/>
            <person name="Ruckert C."/>
        </authorList>
    </citation>
    <scope>NUCLEOTIDE SEQUENCE</scope>
    <source>
        <strain evidence="2">CGMCC 4.7306</strain>
    </source>
</reference>
<dbReference type="EMBL" id="BMMZ01000016">
    <property type="protein sequence ID" value="GGL80972.1"/>
    <property type="molecule type" value="Genomic_DNA"/>
</dbReference>
<evidence type="ECO:0000259" key="1">
    <source>
        <dbReference type="Pfam" id="PF00149"/>
    </source>
</evidence>
<gene>
    <name evidence="2" type="ORF">GCM10011575_44120</name>
</gene>
<dbReference type="Proteomes" id="UP000613840">
    <property type="component" value="Unassembled WGS sequence"/>
</dbReference>
<organism evidence="2 3">
    <name type="scientific">Microlunatus endophyticus</name>
    <dbReference type="NCBI Taxonomy" id="1716077"/>
    <lineage>
        <taxon>Bacteria</taxon>
        <taxon>Bacillati</taxon>
        <taxon>Actinomycetota</taxon>
        <taxon>Actinomycetes</taxon>
        <taxon>Propionibacteriales</taxon>
        <taxon>Propionibacteriaceae</taxon>
        <taxon>Microlunatus</taxon>
    </lineage>
</organism>
<keyword evidence="3" id="KW-1185">Reference proteome</keyword>
<dbReference type="Gene3D" id="3.60.21.10">
    <property type="match status" value="1"/>
</dbReference>
<dbReference type="SUPFAM" id="SSF56300">
    <property type="entry name" value="Metallo-dependent phosphatases"/>
    <property type="match status" value="1"/>
</dbReference>
<feature type="domain" description="Calcineurin-like phosphoesterase" evidence="1">
    <location>
        <begin position="60"/>
        <end position="244"/>
    </location>
</feature>
<protein>
    <submittedName>
        <fullName evidence="2">Metallophosphoesterase</fullName>
    </submittedName>
</protein>
<name>A0A917SIH5_9ACTN</name>
<dbReference type="AlphaFoldDB" id="A0A917SIH5"/>
<dbReference type="PANTHER" id="PTHR31302:SF20">
    <property type="entry name" value="CONSERVED PROTEIN"/>
    <property type="match status" value="1"/>
</dbReference>
<dbReference type="RefSeq" id="WP_188897919.1">
    <property type="nucleotide sequence ID" value="NZ_BMMZ01000016.1"/>
</dbReference>
<dbReference type="InterPro" id="IPR051158">
    <property type="entry name" value="Metallophosphoesterase_sf"/>
</dbReference>
<proteinExistence type="predicted"/>
<dbReference type="GO" id="GO:0016020">
    <property type="term" value="C:membrane"/>
    <property type="evidence" value="ECO:0007669"/>
    <property type="project" value="GOC"/>
</dbReference>
<dbReference type="InterPro" id="IPR004843">
    <property type="entry name" value="Calcineurin-like_PHP"/>
</dbReference>
<comment type="caution">
    <text evidence="2">The sequence shown here is derived from an EMBL/GenBank/DDBJ whole genome shotgun (WGS) entry which is preliminary data.</text>
</comment>
<reference evidence="2" key="2">
    <citation type="submission" date="2020-09" db="EMBL/GenBank/DDBJ databases">
        <authorList>
            <person name="Sun Q."/>
            <person name="Zhou Y."/>
        </authorList>
    </citation>
    <scope>NUCLEOTIDE SEQUENCE</scope>
    <source>
        <strain evidence="2">CGMCC 4.7306</strain>
    </source>
</reference>
<evidence type="ECO:0000313" key="3">
    <source>
        <dbReference type="Proteomes" id="UP000613840"/>
    </source>
</evidence>
<dbReference type="Pfam" id="PF00149">
    <property type="entry name" value="Metallophos"/>
    <property type="match status" value="1"/>
</dbReference>